<protein>
    <submittedName>
        <fullName evidence="2">Uncharacterized protein</fullName>
    </submittedName>
</protein>
<feature type="region of interest" description="Disordered" evidence="1">
    <location>
        <begin position="101"/>
        <end position="126"/>
    </location>
</feature>
<proteinExistence type="predicted"/>
<evidence type="ECO:0000313" key="3">
    <source>
        <dbReference type="Proteomes" id="UP000322225"/>
    </source>
</evidence>
<reference evidence="2" key="1">
    <citation type="submission" date="2017-08" db="EMBL/GenBank/DDBJ databases">
        <authorList>
            <person name="Cuomo C."/>
            <person name="Billmyre B."/>
            <person name="Heitman J."/>
        </authorList>
    </citation>
    <scope>NUCLEOTIDE SEQUENCE</scope>
    <source>
        <strain evidence="2">CBS 12478</strain>
    </source>
</reference>
<reference evidence="2" key="2">
    <citation type="submission" date="2024-01" db="EMBL/GenBank/DDBJ databases">
        <title>Comparative genomics of Cryptococcus and Kwoniella reveals pathogenesis evolution and contrasting modes of karyotype evolution via chromosome fusion or intercentromeric recombination.</title>
        <authorList>
            <person name="Coelho M.A."/>
            <person name="David-Palma M."/>
            <person name="Shea T."/>
            <person name="Bowers K."/>
            <person name="McGinley-Smith S."/>
            <person name="Mohammad A.W."/>
            <person name="Gnirke A."/>
            <person name="Yurkov A.M."/>
            <person name="Nowrousian M."/>
            <person name="Sun S."/>
            <person name="Cuomo C.A."/>
            <person name="Heitman J."/>
        </authorList>
    </citation>
    <scope>NUCLEOTIDE SEQUENCE</scope>
    <source>
        <strain evidence="2">CBS 12478</strain>
    </source>
</reference>
<dbReference type="RefSeq" id="XP_031864180.1">
    <property type="nucleotide sequence ID" value="XM_032001290.1"/>
</dbReference>
<dbReference type="KEGG" id="ksn:43585393"/>
<dbReference type="AlphaFoldDB" id="A0A5M6CBR5"/>
<feature type="compositionally biased region" description="Basic and acidic residues" evidence="1">
    <location>
        <begin position="41"/>
        <end position="65"/>
    </location>
</feature>
<dbReference type="Proteomes" id="UP000322225">
    <property type="component" value="Chromosome 5"/>
</dbReference>
<evidence type="ECO:0000313" key="2">
    <source>
        <dbReference type="EMBL" id="WWD18451.1"/>
    </source>
</evidence>
<keyword evidence="3" id="KW-1185">Reference proteome</keyword>
<accession>A0A5M6CBR5</accession>
<dbReference type="EMBL" id="CP144055">
    <property type="protein sequence ID" value="WWD18451.1"/>
    <property type="molecule type" value="Genomic_DNA"/>
</dbReference>
<gene>
    <name evidence="2" type="ORF">CI109_102903</name>
</gene>
<dbReference type="GeneID" id="43585393"/>
<feature type="region of interest" description="Disordered" evidence="1">
    <location>
        <begin position="1"/>
        <end position="74"/>
    </location>
</feature>
<organism evidence="2 3">
    <name type="scientific">Kwoniella shandongensis</name>
    <dbReference type="NCBI Taxonomy" id="1734106"/>
    <lineage>
        <taxon>Eukaryota</taxon>
        <taxon>Fungi</taxon>
        <taxon>Dikarya</taxon>
        <taxon>Basidiomycota</taxon>
        <taxon>Agaricomycotina</taxon>
        <taxon>Tremellomycetes</taxon>
        <taxon>Tremellales</taxon>
        <taxon>Cryptococcaceae</taxon>
        <taxon>Kwoniella</taxon>
    </lineage>
</organism>
<evidence type="ECO:0000256" key="1">
    <source>
        <dbReference type="SAM" id="MobiDB-lite"/>
    </source>
</evidence>
<feature type="compositionally biased region" description="Basic and acidic residues" evidence="1">
    <location>
        <begin position="116"/>
        <end position="126"/>
    </location>
</feature>
<name>A0A5M6CBR5_9TREE</name>
<dbReference type="OrthoDB" id="2563169at2759"/>
<sequence length="126" mass="14668">MSTHRRIRSSLSSLDDVWDPLPSTRPTSEKDNQPGLGSGSSRKEGMTNEVYGTKHDELRRERRPEQPPSQKRGFFSRILSCTCFEFDDSDPVRRYRSKYEEKYGVQPQMSNTAEPHNPHNRHETTE</sequence>